<dbReference type="Gene3D" id="3.30.360.10">
    <property type="entry name" value="Dihydrodipicolinate Reductase, domain 2"/>
    <property type="match status" value="1"/>
</dbReference>
<dbReference type="InterPro" id="IPR013021">
    <property type="entry name" value="Myo-inos-1-P_Synthase_GAPDH"/>
</dbReference>
<comment type="caution">
    <text evidence="4">The sequence shown here is derived from an EMBL/GenBank/DDBJ whole genome shotgun (WGS) entry which is preliminary data.</text>
</comment>
<dbReference type="SUPFAM" id="SSF51735">
    <property type="entry name" value="NAD(P)-binding Rossmann-fold domains"/>
    <property type="match status" value="1"/>
</dbReference>
<keyword evidence="2" id="KW-0812">Transmembrane</keyword>
<dbReference type="SUPFAM" id="SSF55347">
    <property type="entry name" value="Glyceraldehyde-3-phosphate dehydrogenase-like, C-terminal domain"/>
    <property type="match status" value="1"/>
</dbReference>
<organism evidence="4 5">
    <name type="scientific">Acidicapsa dinghuensis</name>
    <dbReference type="NCBI Taxonomy" id="2218256"/>
    <lineage>
        <taxon>Bacteria</taxon>
        <taxon>Pseudomonadati</taxon>
        <taxon>Acidobacteriota</taxon>
        <taxon>Terriglobia</taxon>
        <taxon>Terriglobales</taxon>
        <taxon>Acidobacteriaceae</taxon>
        <taxon>Acidicapsa</taxon>
    </lineage>
</organism>
<protein>
    <submittedName>
        <fullName evidence="4">Inositol-3-phosphate synthase</fullName>
    </submittedName>
</protein>
<dbReference type="PIRSF" id="PIRSF015578">
    <property type="entry name" value="Myoinos-ppht_syn"/>
    <property type="match status" value="1"/>
</dbReference>
<keyword evidence="5" id="KW-1185">Reference proteome</keyword>
<evidence type="ECO:0000313" key="4">
    <source>
        <dbReference type="EMBL" id="MFC5864971.1"/>
    </source>
</evidence>
<dbReference type="InterPro" id="IPR036291">
    <property type="entry name" value="NAD(P)-bd_dom_sf"/>
</dbReference>
<dbReference type="InterPro" id="IPR002587">
    <property type="entry name" value="Myo-inos-1-P_Synthase"/>
</dbReference>
<sequence>MAVEAQGGQKTAGIKPATGKLGIMVVGMGAVATTLIAGVEAVRRGLAKPIGSLTQMGTIRLGKRTDGNSPLIKDFVPLASLDDIVFTGWDIFDDNVYEAAAHAKVLDHDHLQQIRPFLEAIQPMPAVFDQHYVKRLNGTRVKKGKHKCDLAQQVIADIQNFQKTVDRVVVLWAGSTEIYLEPTEVHQSIAAFEKGMVDNDPSIAPSQIYAYAALKCGVPFANGAPNLTVDLPCMVELSRQNSAPITGKDFKTGQTFMKTVLAPAFKARMLGVSGWYSTNILGNRDGEVLDDPESFKTKEESKLGVLDYILQPELYPDLYKDIYHKVRINYYPPRGDNKEGWDNIDIFGWLGYPMQIKVDFLCRDSILAAPIALDLVLFLDLAKRTPQLANIGIQEWLSFYWKSPQTAPGLYPEHDLFIQLMKLKNTLRHIMGEDLITHLGLEYYD</sequence>
<dbReference type="Pfam" id="PF07994">
    <property type="entry name" value="NAD_binding_5"/>
    <property type="match status" value="1"/>
</dbReference>
<proteinExistence type="inferred from homology"/>
<comment type="similarity">
    <text evidence="1">Belongs to the myo-inositol 1-phosphate synthase family.</text>
</comment>
<dbReference type="EMBL" id="JBHSPH010000010">
    <property type="protein sequence ID" value="MFC5864971.1"/>
    <property type="molecule type" value="Genomic_DNA"/>
</dbReference>
<feature type="domain" description="Myo-inositol-1-phosphate synthase GAPDH-like" evidence="3">
    <location>
        <begin position="253"/>
        <end position="365"/>
    </location>
</feature>
<keyword evidence="2" id="KW-1133">Transmembrane helix</keyword>
<evidence type="ECO:0000259" key="3">
    <source>
        <dbReference type="Pfam" id="PF01658"/>
    </source>
</evidence>
<evidence type="ECO:0000313" key="5">
    <source>
        <dbReference type="Proteomes" id="UP001596091"/>
    </source>
</evidence>
<dbReference type="Proteomes" id="UP001596091">
    <property type="component" value="Unassembled WGS sequence"/>
</dbReference>
<feature type="transmembrane region" description="Helical" evidence="2">
    <location>
        <begin position="21"/>
        <end position="39"/>
    </location>
</feature>
<evidence type="ECO:0000256" key="2">
    <source>
        <dbReference type="SAM" id="Phobius"/>
    </source>
</evidence>
<dbReference type="Gene3D" id="3.40.50.720">
    <property type="entry name" value="NAD(P)-binding Rossmann-like Domain"/>
    <property type="match status" value="1"/>
</dbReference>
<dbReference type="Pfam" id="PF01658">
    <property type="entry name" value="Inos-1-P_synth"/>
    <property type="match status" value="1"/>
</dbReference>
<gene>
    <name evidence="4" type="ORF">ACFPT7_21870</name>
</gene>
<keyword evidence="2" id="KW-0472">Membrane</keyword>
<reference evidence="5" key="1">
    <citation type="journal article" date="2019" name="Int. J. Syst. Evol. Microbiol.">
        <title>The Global Catalogue of Microorganisms (GCM) 10K type strain sequencing project: providing services to taxonomists for standard genome sequencing and annotation.</title>
        <authorList>
            <consortium name="The Broad Institute Genomics Platform"/>
            <consortium name="The Broad Institute Genome Sequencing Center for Infectious Disease"/>
            <person name="Wu L."/>
            <person name="Ma J."/>
        </authorList>
    </citation>
    <scope>NUCLEOTIDE SEQUENCE [LARGE SCALE GENOMIC DNA]</scope>
    <source>
        <strain evidence="5">JCM 4087</strain>
    </source>
</reference>
<accession>A0ABW1EL01</accession>
<dbReference type="RefSeq" id="WP_263332210.1">
    <property type="nucleotide sequence ID" value="NZ_JAGSYH010000001.1"/>
</dbReference>
<dbReference type="PANTHER" id="PTHR11510">
    <property type="entry name" value="MYO-INOSITOL-1 PHOSPHATE SYNTHASE"/>
    <property type="match status" value="1"/>
</dbReference>
<evidence type="ECO:0000256" key="1">
    <source>
        <dbReference type="ARBA" id="ARBA00010813"/>
    </source>
</evidence>
<name>A0ABW1EL01_9BACT</name>